<dbReference type="InterPro" id="IPR052954">
    <property type="entry name" value="GPCR-Ligand_Int"/>
</dbReference>
<feature type="transmembrane region" description="Helical" evidence="5">
    <location>
        <begin position="103"/>
        <end position="127"/>
    </location>
</feature>
<comment type="subcellular location">
    <subcellularLocation>
        <location evidence="1">Membrane</location>
    </subcellularLocation>
</comment>
<dbReference type="Proteomes" id="UP000663828">
    <property type="component" value="Unassembled WGS sequence"/>
</dbReference>
<comment type="caution">
    <text evidence="7">The sequence shown here is derived from an EMBL/GenBank/DDBJ whole genome shotgun (WGS) entry which is preliminary data.</text>
</comment>
<dbReference type="PANTHER" id="PTHR46641">
    <property type="entry name" value="FMRFAMIDE RECEPTOR-RELATED"/>
    <property type="match status" value="1"/>
</dbReference>
<dbReference type="SUPFAM" id="SSF81321">
    <property type="entry name" value="Family A G protein-coupled receptor-like"/>
    <property type="match status" value="1"/>
</dbReference>
<dbReference type="OrthoDB" id="10011262at2759"/>
<evidence type="ECO:0000313" key="9">
    <source>
        <dbReference type="Proteomes" id="UP000663828"/>
    </source>
</evidence>
<protein>
    <recommendedName>
        <fullName evidence="6">G-protein coupled receptors family 1 profile domain-containing protein</fullName>
    </recommendedName>
</protein>
<accession>A0A813N1H5</accession>
<proteinExistence type="predicted"/>
<feature type="transmembrane region" description="Helical" evidence="5">
    <location>
        <begin position="58"/>
        <end position="83"/>
    </location>
</feature>
<keyword evidence="3 5" id="KW-1133">Transmembrane helix</keyword>
<reference evidence="7" key="1">
    <citation type="submission" date="2021-02" db="EMBL/GenBank/DDBJ databases">
        <authorList>
            <person name="Nowell W R."/>
        </authorList>
    </citation>
    <scope>NUCLEOTIDE SEQUENCE</scope>
</reference>
<dbReference type="AlphaFoldDB" id="A0A813N1H5"/>
<dbReference type="EMBL" id="CAJNOR010002908">
    <property type="protein sequence ID" value="CAF1355626.1"/>
    <property type="molecule type" value="Genomic_DNA"/>
</dbReference>
<dbReference type="InterPro" id="IPR017452">
    <property type="entry name" value="GPCR_Rhodpsn_7TM"/>
</dbReference>
<name>A0A813N1H5_ADIRI</name>
<evidence type="ECO:0000256" key="5">
    <source>
        <dbReference type="SAM" id="Phobius"/>
    </source>
</evidence>
<evidence type="ECO:0000259" key="6">
    <source>
        <dbReference type="PROSITE" id="PS50262"/>
    </source>
</evidence>
<dbReference type="InterPro" id="IPR019427">
    <property type="entry name" value="7TM_GPCR_serpentine_rcpt_Srw"/>
</dbReference>
<sequence length="452" mass="53486">MERYLDPNRHSEAHFRSPFAFWTLGVISVILSTLADAGNLINLFVLTRRHMRSTMTTLLVTLAWADLVPPSVVSMNNILFYYFLPHLNHSSTFLTIHMLTRAIFNVLANIFTTFSNWLIVLITTFRLIVVKKPLVAKHYCNRRTARYAILLILILSITVNLPLFFFTNIRAFCTHNGLVKYYSFELSSILRSRFFSQLFYPTMVIISLLIPWLICFLIWLFLIRALRSAQSQLSTKNVNTSFRNDRKQDTYFRITLMIVCVLTVYMICRSAHLLEVIHILIAPLFSREQQIYFNQIRIKLFCISNIMLTINHGANFYIYSINPKFRLTLRLYLTYYFRRCRIKRRQAFTIFHLRRKRTNDSLDILSTQNELNRSIMMTTPNLNGRNDVAQNKANNKASFNRKNGNQLHQTNSIRTPQKYLRQFVEINSTNENSEKSYVWKEIEHRLKNQRRN</sequence>
<feature type="domain" description="G-protein coupled receptors family 1 profile" evidence="6">
    <location>
        <begin position="38"/>
        <end position="319"/>
    </location>
</feature>
<evidence type="ECO:0000313" key="10">
    <source>
        <dbReference type="Proteomes" id="UP000663852"/>
    </source>
</evidence>
<evidence type="ECO:0000256" key="3">
    <source>
        <dbReference type="ARBA" id="ARBA00022989"/>
    </source>
</evidence>
<evidence type="ECO:0000256" key="2">
    <source>
        <dbReference type="ARBA" id="ARBA00022692"/>
    </source>
</evidence>
<dbReference type="EMBL" id="CAJNOJ010000003">
    <property type="protein sequence ID" value="CAF0732881.1"/>
    <property type="molecule type" value="Genomic_DNA"/>
</dbReference>
<dbReference type="Pfam" id="PF10324">
    <property type="entry name" value="7TM_GPCR_Srw"/>
    <property type="match status" value="1"/>
</dbReference>
<evidence type="ECO:0000313" key="7">
    <source>
        <dbReference type="EMBL" id="CAF0732881.1"/>
    </source>
</evidence>
<feature type="transmembrane region" description="Helical" evidence="5">
    <location>
        <begin position="198"/>
        <end position="222"/>
    </location>
</feature>
<evidence type="ECO:0000256" key="1">
    <source>
        <dbReference type="ARBA" id="ARBA00004370"/>
    </source>
</evidence>
<keyword evidence="2 5" id="KW-0812">Transmembrane</keyword>
<keyword evidence="4 5" id="KW-0472">Membrane</keyword>
<dbReference type="GO" id="GO:0016020">
    <property type="term" value="C:membrane"/>
    <property type="evidence" value="ECO:0007669"/>
    <property type="project" value="UniProtKB-SubCell"/>
</dbReference>
<dbReference type="Gene3D" id="1.20.1070.10">
    <property type="entry name" value="Rhodopsin 7-helix transmembrane proteins"/>
    <property type="match status" value="1"/>
</dbReference>
<dbReference type="PANTHER" id="PTHR46641:SF2">
    <property type="entry name" value="FMRFAMIDE RECEPTOR"/>
    <property type="match status" value="1"/>
</dbReference>
<dbReference type="PROSITE" id="PS50262">
    <property type="entry name" value="G_PROTEIN_RECEP_F1_2"/>
    <property type="match status" value="1"/>
</dbReference>
<keyword evidence="9" id="KW-1185">Reference proteome</keyword>
<gene>
    <name evidence="7" type="ORF">EDS130_LOCUS1223</name>
    <name evidence="8" type="ORF">XAT740_LOCUS31729</name>
</gene>
<evidence type="ECO:0000313" key="8">
    <source>
        <dbReference type="EMBL" id="CAF1355626.1"/>
    </source>
</evidence>
<dbReference type="CDD" id="cd14978">
    <property type="entry name" value="7tmA_FMRFamide_R-like"/>
    <property type="match status" value="1"/>
</dbReference>
<dbReference type="Proteomes" id="UP000663852">
    <property type="component" value="Unassembled WGS sequence"/>
</dbReference>
<feature type="transmembrane region" description="Helical" evidence="5">
    <location>
        <begin position="147"/>
        <end position="166"/>
    </location>
</feature>
<organism evidence="7 10">
    <name type="scientific">Adineta ricciae</name>
    <name type="common">Rotifer</name>
    <dbReference type="NCBI Taxonomy" id="249248"/>
    <lineage>
        <taxon>Eukaryota</taxon>
        <taxon>Metazoa</taxon>
        <taxon>Spiralia</taxon>
        <taxon>Gnathifera</taxon>
        <taxon>Rotifera</taxon>
        <taxon>Eurotatoria</taxon>
        <taxon>Bdelloidea</taxon>
        <taxon>Adinetida</taxon>
        <taxon>Adinetidae</taxon>
        <taxon>Adineta</taxon>
    </lineage>
</organism>
<evidence type="ECO:0000256" key="4">
    <source>
        <dbReference type="ARBA" id="ARBA00023136"/>
    </source>
</evidence>
<feature type="transmembrane region" description="Helical" evidence="5">
    <location>
        <begin position="20"/>
        <end position="46"/>
    </location>
</feature>
<feature type="transmembrane region" description="Helical" evidence="5">
    <location>
        <begin position="250"/>
        <end position="267"/>
    </location>
</feature>
<dbReference type="GO" id="GO:0008528">
    <property type="term" value="F:G protein-coupled peptide receptor activity"/>
    <property type="evidence" value="ECO:0007669"/>
    <property type="project" value="InterPro"/>
</dbReference>